<dbReference type="InterPro" id="IPR036291">
    <property type="entry name" value="NAD(P)-bd_dom_sf"/>
</dbReference>
<keyword evidence="2" id="KW-0521">NADP</keyword>
<dbReference type="PANTHER" id="PTHR43618:SF2">
    <property type="entry name" value="CHAIN DEHYDROGENASE, PUTATIVE (AFU_ORTHOLOGUE AFUA_6G06930)-RELATED"/>
    <property type="match status" value="1"/>
</dbReference>
<protein>
    <submittedName>
        <fullName evidence="4">Uncharacterized protein</fullName>
    </submittedName>
</protein>
<dbReference type="GeneID" id="25332699"/>
<dbReference type="InterPro" id="IPR002347">
    <property type="entry name" value="SDR_fam"/>
</dbReference>
<dbReference type="AlphaFoldDB" id="A0A0D2CGX1"/>
<dbReference type="Proteomes" id="UP000054342">
    <property type="component" value="Unassembled WGS sequence"/>
</dbReference>
<comment type="similarity">
    <text evidence="1">Belongs to the short-chain dehydrogenases/reductases (SDR) family.</text>
</comment>
<accession>A0A0D2CGX1</accession>
<dbReference type="PROSITE" id="PS00061">
    <property type="entry name" value="ADH_SHORT"/>
    <property type="match status" value="1"/>
</dbReference>
<evidence type="ECO:0000313" key="5">
    <source>
        <dbReference type="Proteomes" id="UP000054342"/>
    </source>
</evidence>
<dbReference type="InterPro" id="IPR052178">
    <property type="entry name" value="Sec_Metab_Biosynth_SDR"/>
</dbReference>
<dbReference type="OrthoDB" id="37659at2759"/>
<dbReference type="InterPro" id="IPR020904">
    <property type="entry name" value="Sc_DH/Rdtase_CS"/>
</dbReference>
<proteinExistence type="inferred from homology"/>
<dbReference type="CDD" id="cd05233">
    <property type="entry name" value="SDR_c"/>
    <property type="match status" value="1"/>
</dbReference>
<evidence type="ECO:0000256" key="1">
    <source>
        <dbReference type="ARBA" id="ARBA00006484"/>
    </source>
</evidence>
<evidence type="ECO:0000313" key="4">
    <source>
        <dbReference type="EMBL" id="KIW49077.1"/>
    </source>
</evidence>
<evidence type="ECO:0000256" key="3">
    <source>
        <dbReference type="ARBA" id="ARBA00023002"/>
    </source>
</evidence>
<dbReference type="EMBL" id="KN847323">
    <property type="protein sequence ID" value="KIW49077.1"/>
    <property type="molecule type" value="Genomic_DNA"/>
</dbReference>
<name>A0A0D2CGX1_9EURO</name>
<organism evidence="4 5">
    <name type="scientific">Exophiala xenobiotica</name>
    <dbReference type="NCBI Taxonomy" id="348802"/>
    <lineage>
        <taxon>Eukaryota</taxon>
        <taxon>Fungi</taxon>
        <taxon>Dikarya</taxon>
        <taxon>Ascomycota</taxon>
        <taxon>Pezizomycotina</taxon>
        <taxon>Eurotiomycetes</taxon>
        <taxon>Chaetothyriomycetidae</taxon>
        <taxon>Chaetothyriales</taxon>
        <taxon>Herpotrichiellaceae</taxon>
        <taxon>Exophiala</taxon>
    </lineage>
</organism>
<dbReference type="STRING" id="348802.A0A0D2CGX1"/>
<keyword evidence="5" id="KW-1185">Reference proteome</keyword>
<dbReference type="PRINTS" id="PR00081">
    <property type="entry name" value="GDHRDH"/>
</dbReference>
<dbReference type="SUPFAM" id="SSF51735">
    <property type="entry name" value="NAD(P)-binding Rossmann-fold domains"/>
    <property type="match status" value="1"/>
</dbReference>
<gene>
    <name evidence="4" type="ORF">PV05_10791</name>
</gene>
<dbReference type="Pfam" id="PF13561">
    <property type="entry name" value="adh_short_C2"/>
    <property type="match status" value="1"/>
</dbReference>
<sequence>MPYTLKGRHVLVAAGSRGLGAMICEKFASEGCHIMVNYVSREDRAKEVVEKVKARGVHAFMIKGDAGIAEDNVRMVKETVEKLGGLDIIIANAGWTRFSDFKDLHALSHDDWNRCWAVNVMSHLQLMQAAAPIFNANPEGGVYLITSSIAGSTQTGSSMAYSTTKAAGLHLMKCLAATQGPKIRVNAILPGQLLTDWGMQFSDEQIEAEKKQAVLRHETFLDDCADAYVSAAKNTSMTGQEITVDAGLTIAWSAGQ</sequence>
<keyword evidence="3" id="KW-0560">Oxidoreductase</keyword>
<dbReference type="GO" id="GO:0016491">
    <property type="term" value="F:oxidoreductase activity"/>
    <property type="evidence" value="ECO:0007669"/>
    <property type="project" value="UniProtKB-KW"/>
</dbReference>
<dbReference type="RefSeq" id="XP_013309661.1">
    <property type="nucleotide sequence ID" value="XM_013454207.1"/>
</dbReference>
<dbReference type="Gene3D" id="3.40.50.720">
    <property type="entry name" value="NAD(P)-binding Rossmann-like Domain"/>
    <property type="match status" value="1"/>
</dbReference>
<dbReference type="PANTHER" id="PTHR43618">
    <property type="entry name" value="7-ALPHA-HYDROXYSTEROID DEHYDROGENASE"/>
    <property type="match status" value="1"/>
</dbReference>
<evidence type="ECO:0000256" key="2">
    <source>
        <dbReference type="ARBA" id="ARBA00022857"/>
    </source>
</evidence>
<dbReference type="HOGENOM" id="CLU_010194_1_3_1"/>
<reference evidence="4 5" key="1">
    <citation type="submission" date="2015-01" db="EMBL/GenBank/DDBJ databases">
        <title>The Genome Sequence of Exophiala xenobiotica CBS118157.</title>
        <authorList>
            <consortium name="The Broad Institute Genomics Platform"/>
            <person name="Cuomo C."/>
            <person name="de Hoog S."/>
            <person name="Gorbushina A."/>
            <person name="Stielow B."/>
            <person name="Teixiera M."/>
            <person name="Abouelleil A."/>
            <person name="Chapman S.B."/>
            <person name="Priest M."/>
            <person name="Young S.K."/>
            <person name="Wortman J."/>
            <person name="Nusbaum C."/>
            <person name="Birren B."/>
        </authorList>
    </citation>
    <scope>NUCLEOTIDE SEQUENCE [LARGE SCALE GENOMIC DNA]</scope>
    <source>
        <strain evidence="4 5">CBS 118157</strain>
    </source>
</reference>